<dbReference type="EMBL" id="GBXM01100813">
    <property type="protein sequence ID" value="JAH07764.1"/>
    <property type="molecule type" value="Transcribed_RNA"/>
</dbReference>
<sequence>MLFSFVIVWSCNVSALTGSNQASDEELITYDVPYEC</sequence>
<keyword evidence="1" id="KW-0732">Signal</keyword>
<feature type="chain" id="PRO_5012068163" evidence="1">
    <location>
        <begin position="16"/>
        <end position="36"/>
    </location>
</feature>
<accession>A0A0E9PTG4</accession>
<reference evidence="2" key="1">
    <citation type="submission" date="2014-11" db="EMBL/GenBank/DDBJ databases">
        <authorList>
            <person name="Amaro Gonzalez C."/>
        </authorList>
    </citation>
    <scope>NUCLEOTIDE SEQUENCE</scope>
</reference>
<name>A0A0E9PTG4_ANGAN</name>
<proteinExistence type="predicted"/>
<protein>
    <submittedName>
        <fullName evidence="2">Uncharacterized protein</fullName>
    </submittedName>
</protein>
<evidence type="ECO:0000256" key="1">
    <source>
        <dbReference type="SAM" id="SignalP"/>
    </source>
</evidence>
<feature type="signal peptide" evidence="1">
    <location>
        <begin position="1"/>
        <end position="15"/>
    </location>
</feature>
<reference evidence="2" key="2">
    <citation type="journal article" date="2015" name="Fish Shellfish Immunol.">
        <title>Early steps in the European eel (Anguilla anguilla)-Vibrio vulnificus interaction in the gills: Role of the RtxA13 toxin.</title>
        <authorList>
            <person name="Callol A."/>
            <person name="Pajuelo D."/>
            <person name="Ebbesson L."/>
            <person name="Teles M."/>
            <person name="MacKenzie S."/>
            <person name="Amaro C."/>
        </authorList>
    </citation>
    <scope>NUCLEOTIDE SEQUENCE</scope>
</reference>
<evidence type="ECO:0000313" key="2">
    <source>
        <dbReference type="EMBL" id="JAH07764.1"/>
    </source>
</evidence>
<dbReference type="AlphaFoldDB" id="A0A0E9PTG4"/>
<organism evidence="2">
    <name type="scientific">Anguilla anguilla</name>
    <name type="common">European freshwater eel</name>
    <name type="synonym">Muraena anguilla</name>
    <dbReference type="NCBI Taxonomy" id="7936"/>
    <lineage>
        <taxon>Eukaryota</taxon>
        <taxon>Metazoa</taxon>
        <taxon>Chordata</taxon>
        <taxon>Craniata</taxon>
        <taxon>Vertebrata</taxon>
        <taxon>Euteleostomi</taxon>
        <taxon>Actinopterygii</taxon>
        <taxon>Neopterygii</taxon>
        <taxon>Teleostei</taxon>
        <taxon>Anguilliformes</taxon>
        <taxon>Anguillidae</taxon>
        <taxon>Anguilla</taxon>
    </lineage>
</organism>